<dbReference type="OrthoDB" id="7537532at2"/>
<dbReference type="EMBL" id="VSSS01000025">
    <property type="protein sequence ID" value="TYL95227.1"/>
    <property type="molecule type" value="Genomic_DNA"/>
</dbReference>
<accession>A0A5D3KFL2</accession>
<dbReference type="RefSeq" id="WP_148773136.1">
    <property type="nucleotide sequence ID" value="NZ_VSSS01000025.1"/>
</dbReference>
<dbReference type="Pfam" id="PF13489">
    <property type="entry name" value="Methyltransf_23"/>
    <property type="match status" value="1"/>
</dbReference>
<dbReference type="Gene3D" id="3.40.50.150">
    <property type="entry name" value="Vaccinia Virus protein VP39"/>
    <property type="match status" value="1"/>
</dbReference>
<dbReference type="GO" id="GO:0032259">
    <property type="term" value="P:methylation"/>
    <property type="evidence" value="ECO:0007669"/>
    <property type="project" value="UniProtKB-KW"/>
</dbReference>
<name>A0A5D3KFL2_9BRAD</name>
<comment type="caution">
    <text evidence="1">The sequence shown here is derived from an EMBL/GenBank/DDBJ whole genome shotgun (WGS) entry which is preliminary data.</text>
</comment>
<keyword evidence="1" id="KW-0489">Methyltransferase</keyword>
<evidence type="ECO:0000313" key="1">
    <source>
        <dbReference type="EMBL" id="TYL95227.1"/>
    </source>
</evidence>
<proteinExistence type="predicted"/>
<dbReference type="PANTHER" id="PTHR43861">
    <property type="entry name" value="TRANS-ACONITATE 2-METHYLTRANSFERASE-RELATED"/>
    <property type="match status" value="1"/>
</dbReference>
<reference evidence="1 2" key="1">
    <citation type="submission" date="2019-08" db="EMBL/GenBank/DDBJ databases">
        <title>Bradyrhizobium hipponensis sp. nov., a rhizobium isolated from a Lupinus angustifolius root nodule in Tunisia.</title>
        <authorList>
            <person name="Off K."/>
            <person name="Rejili M."/>
            <person name="Mars M."/>
            <person name="Brachmann A."/>
            <person name="Marin M."/>
        </authorList>
    </citation>
    <scope>NUCLEOTIDE SEQUENCE [LARGE SCALE GENOMIC DNA]</scope>
    <source>
        <strain evidence="1 2">CTAW71</strain>
    </source>
</reference>
<sequence length="241" mass="26869">MNGRLDVHVAAYEGKNIYDFDNEIALTWYPKRIAGVVKGPRAVLDLGLGHGFATEIFSGGPGRHVVLEGSPAVIENFKLRFPDNKSELVETYFEEFDTDERFDLIVMGFILEHVDDPLLILNRFRTFLAPAGKLFVAVPNAEVMNRRLGNLAGMLPDMQALSENDLLLGHKRYFTVASLTKLVSDAGYKIERMEGIYLKPFATSQILSLNLDTKIIQALCEMGVDYPELSCGLLAQLTPDE</sequence>
<dbReference type="GO" id="GO:0008168">
    <property type="term" value="F:methyltransferase activity"/>
    <property type="evidence" value="ECO:0007669"/>
    <property type="project" value="UniProtKB-KW"/>
</dbReference>
<organism evidence="1 2">
    <name type="scientific">Bradyrhizobium rifense</name>
    <dbReference type="NCBI Taxonomy" id="515499"/>
    <lineage>
        <taxon>Bacteria</taxon>
        <taxon>Pseudomonadati</taxon>
        <taxon>Pseudomonadota</taxon>
        <taxon>Alphaproteobacteria</taxon>
        <taxon>Hyphomicrobiales</taxon>
        <taxon>Nitrobacteraceae</taxon>
        <taxon>Bradyrhizobium</taxon>
    </lineage>
</organism>
<dbReference type="Proteomes" id="UP000324758">
    <property type="component" value="Unassembled WGS sequence"/>
</dbReference>
<dbReference type="SUPFAM" id="SSF53335">
    <property type="entry name" value="S-adenosyl-L-methionine-dependent methyltransferases"/>
    <property type="match status" value="1"/>
</dbReference>
<evidence type="ECO:0000313" key="2">
    <source>
        <dbReference type="Proteomes" id="UP000324758"/>
    </source>
</evidence>
<dbReference type="InterPro" id="IPR029063">
    <property type="entry name" value="SAM-dependent_MTases_sf"/>
</dbReference>
<dbReference type="CDD" id="cd02440">
    <property type="entry name" value="AdoMet_MTases"/>
    <property type="match status" value="1"/>
</dbReference>
<dbReference type="AlphaFoldDB" id="A0A5D3KFL2"/>
<keyword evidence="2" id="KW-1185">Reference proteome</keyword>
<keyword evidence="1" id="KW-0808">Transferase</keyword>
<gene>
    <name evidence="1" type="ORF">FXB40_15950</name>
</gene>
<protein>
    <submittedName>
        <fullName evidence="1">Class I SAM-dependent methyltransferase</fullName>
    </submittedName>
</protein>